<evidence type="ECO:0000313" key="3">
    <source>
        <dbReference type="Proteomes" id="UP000770661"/>
    </source>
</evidence>
<accession>A0A8J8W9I8</accession>
<sequence>MAELGSVQKRSAEVKVEIAGVSTGADDAFRHRAPRTPSTHHGGRGSAVPAGPALPGWTPWHQQGGRPSLADRERRRLERGVLKRSSSPERATTATRSSSGLGAGDKKRTVVTTERDADFVPSAGISAQTACSPKRRRTPIMTPAVAAALERTRISDRTAVHLFTAVHGADATPARSTVRRHRRSARENMAKRSRRR</sequence>
<comment type="caution">
    <text evidence="2">The sequence shown here is derived from an EMBL/GenBank/DDBJ whole genome shotgun (WGS) entry which is preliminary data.</text>
</comment>
<feature type="compositionally biased region" description="Polar residues" evidence="1">
    <location>
        <begin position="84"/>
        <end position="100"/>
    </location>
</feature>
<feature type="region of interest" description="Disordered" evidence="1">
    <location>
        <begin position="1"/>
        <end position="109"/>
    </location>
</feature>
<proteinExistence type="predicted"/>
<organism evidence="2 3">
    <name type="scientific">Chionoecetes opilio</name>
    <name type="common">Atlantic snow crab</name>
    <name type="synonym">Cancer opilio</name>
    <dbReference type="NCBI Taxonomy" id="41210"/>
    <lineage>
        <taxon>Eukaryota</taxon>
        <taxon>Metazoa</taxon>
        <taxon>Ecdysozoa</taxon>
        <taxon>Arthropoda</taxon>
        <taxon>Crustacea</taxon>
        <taxon>Multicrustacea</taxon>
        <taxon>Malacostraca</taxon>
        <taxon>Eumalacostraca</taxon>
        <taxon>Eucarida</taxon>
        <taxon>Decapoda</taxon>
        <taxon>Pleocyemata</taxon>
        <taxon>Brachyura</taxon>
        <taxon>Eubrachyura</taxon>
        <taxon>Majoidea</taxon>
        <taxon>Majidae</taxon>
        <taxon>Chionoecetes</taxon>
    </lineage>
</organism>
<name>A0A8J8W9I8_CHIOP</name>
<feature type="compositionally biased region" description="Basic and acidic residues" evidence="1">
    <location>
        <begin position="69"/>
        <end position="81"/>
    </location>
</feature>
<reference evidence="2" key="1">
    <citation type="submission" date="2020-07" db="EMBL/GenBank/DDBJ databases">
        <title>The High-quality genome of the commercially important snow crab, Chionoecetes opilio.</title>
        <authorList>
            <person name="Jeong J.-H."/>
            <person name="Ryu S."/>
        </authorList>
    </citation>
    <scope>NUCLEOTIDE SEQUENCE</scope>
    <source>
        <strain evidence="2">MADBK_172401_WGS</strain>
        <tissue evidence="2">Digestive gland</tissue>
    </source>
</reference>
<dbReference type="Proteomes" id="UP000770661">
    <property type="component" value="Unassembled WGS sequence"/>
</dbReference>
<keyword evidence="3" id="KW-1185">Reference proteome</keyword>
<gene>
    <name evidence="2" type="ORF">GWK47_027294</name>
</gene>
<dbReference type="AlphaFoldDB" id="A0A8J8W9I8"/>
<feature type="region of interest" description="Disordered" evidence="1">
    <location>
        <begin position="171"/>
        <end position="196"/>
    </location>
</feature>
<evidence type="ECO:0000313" key="2">
    <source>
        <dbReference type="EMBL" id="KAG0694118.1"/>
    </source>
</evidence>
<evidence type="ECO:0000256" key="1">
    <source>
        <dbReference type="SAM" id="MobiDB-lite"/>
    </source>
</evidence>
<protein>
    <submittedName>
        <fullName evidence="2">Uncharacterized protein</fullName>
    </submittedName>
</protein>
<dbReference type="EMBL" id="JACEEZ010026193">
    <property type="protein sequence ID" value="KAG0694118.1"/>
    <property type="molecule type" value="Genomic_DNA"/>
</dbReference>